<organism evidence="1">
    <name type="scientific">marine sediment metagenome</name>
    <dbReference type="NCBI Taxonomy" id="412755"/>
    <lineage>
        <taxon>unclassified sequences</taxon>
        <taxon>metagenomes</taxon>
        <taxon>ecological metagenomes</taxon>
    </lineage>
</organism>
<dbReference type="EMBL" id="LAZR01018508">
    <property type="protein sequence ID" value="KKL96152.1"/>
    <property type="molecule type" value="Genomic_DNA"/>
</dbReference>
<gene>
    <name evidence="1" type="ORF">LCGC14_1847370</name>
</gene>
<sequence length="88" mass="10173">MTTKLEAHRREVRDAQEMLEAAKKGAESAAIQAWPPGSRWRIPNITHGVTIDAEVLEHRHLEIVLRNLKTEKERRTYYAVMLNAEPLE</sequence>
<comment type="caution">
    <text evidence="1">The sequence shown here is derived from an EMBL/GenBank/DDBJ whole genome shotgun (WGS) entry which is preliminary data.</text>
</comment>
<dbReference type="AlphaFoldDB" id="A0A0F9JAL4"/>
<reference evidence="1" key="1">
    <citation type="journal article" date="2015" name="Nature">
        <title>Complex archaea that bridge the gap between prokaryotes and eukaryotes.</title>
        <authorList>
            <person name="Spang A."/>
            <person name="Saw J.H."/>
            <person name="Jorgensen S.L."/>
            <person name="Zaremba-Niedzwiedzka K."/>
            <person name="Martijn J."/>
            <person name="Lind A.E."/>
            <person name="van Eijk R."/>
            <person name="Schleper C."/>
            <person name="Guy L."/>
            <person name="Ettema T.J."/>
        </authorList>
    </citation>
    <scope>NUCLEOTIDE SEQUENCE</scope>
</reference>
<protein>
    <submittedName>
        <fullName evidence="1">Uncharacterized protein</fullName>
    </submittedName>
</protein>
<name>A0A0F9JAL4_9ZZZZ</name>
<proteinExistence type="predicted"/>
<accession>A0A0F9JAL4</accession>
<evidence type="ECO:0000313" key="1">
    <source>
        <dbReference type="EMBL" id="KKL96152.1"/>
    </source>
</evidence>